<comment type="similarity">
    <text evidence="5">Belongs to the class-II pyridoxal-phosphate-dependent aminotransferase family.</text>
</comment>
<reference evidence="7 8" key="1">
    <citation type="submission" date="2007-01" db="EMBL/GenBank/DDBJ databases">
        <authorList>
            <person name="Haygood M."/>
            <person name="Podell S."/>
            <person name="Anderson C."/>
            <person name="Hopkinson B."/>
            <person name="Roe K."/>
            <person name="Barbeau K."/>
            <person name="Gaasterland T."/>
            <person name="Ferriera S."/>
            <person name="Johnson J."/>
            <person name="Kravitz S."/>
            <person name="Beeson K."/>
            <person name="Sutton G."/>
            <person name="Rogers Y.-H."/>
            <person name="Friedman R."/>
            <person name="Frazier M."/>
            <person name="Venter J.C."/>
        </authorList>
    </citation>
    <scope>NUCLEOTIDE SEQUENCE [LARGE SCALE GENOMIC DNA]</scope>
    <source>
        <strain evidence="7 8">ATCC 23134</strain>
    </source>
</reference>
<dbReference type="RefSeq" id="WP_004155607.1">
    <property type="nucleotide sequence ID" value="NZ_AAWS01000009.1"/>
</dbReference>
<comment type="pathway">
    <text evidence="2">Lipid metabolism.</text>
</comment>
<dbReference type="GO" id="GO:0016740">
    <property type="term" value="F:transferase activity"/>
    <property type="evidence" value="ECO:0007669"/>
    <property type="project" value="UniProtKB-KW"/>
</dbReference>
<dbReference type="InterPro" id="IPR015422">
    <property type="entry name" value="PyrdxlP-dep_Trfase_small"/>
</dbReference>
<dbReference type="InterPro" id="IPR050087">
    <property type="entry name" value="AON_synthase_class-II"/>
</dbReference>
<evidence type="ECO:0000256" key="2">
    <source>
        <dbReference type="ARBA" id="ARBA00005189"/>
    </source>
</evidence>
<dbReference type="EMBL" id="AAWS01000009">
    <property type="protein sequence ID" value="EAY29800.1"/>
    <property type="molecule type" value="Genomic_DNA"/>
</dbReference>
<keyword evidence="3" id="KW-0808">Transferase</keyword>
<proteinExistence type="inferred from homology"/>
<dbReference type="eggNOG" id="COG0156">
    <property type="taxonomic scope" value="Bacteria"/>
</dbReference>
<comment type="cofactor">
    <cofactor evidence="1 5">
        <name>pyridoxal 5'-phosphate</name>
        <dbReference type="ChEBI" id="CHEBI:597326"/>
    </cofactor>
</comment>
<accession>A1ZID2</accession>
<dbReference type="InterPro" id="IPR015424">
    <property type="entry name" value="PyrdxlP-dep_Trfase"/>
</dbReference>
<dbReference type="GO" id="GO:0016874">
    <property type="term" value="F:ligase activity"/>
    <property type="evidence" value="ECO:0007669"/>
    <property type="project" value="UniProtKB-KW"/>
</dbReference>
<dbReference type="InterPro" id="IPR001917">
    <property type="entry name" value="Aminotrans_II_pyridoxalP_BS"/>
</dbReference>
<dbReference type="OrthoDB" id="9807157at2"/>
<keyword evidence="8" id="KW-1185">Reference proteome</keyword>
<evidence type="ECO:0000259" key="6">
    <source>
        <dbReference type="Pfam" id="PF00155"/>
    </source>
</evidence>
<evidence type="ECO:0000256" key="4">
    <source>
        <dbReference type="ARBA" id="ARBA00022898"/>
    </source>
</evidence>
<gene>
    <name evidence="7" type="ORF">M23134_05672</name>
</gene>
<feature type="domain" description="Aminotransferase class I/classII large" evidence="6">
    <location>
        <begin position="44"/>
        <end position="392"/>
    </location>
</feature>
<dbReference type="GO" id="GO:0030170">
    <property type="term" value="F:pyridoxal phosphate binding"/>
    <property type="evidence" value="ECO:0007669"/>
    <property type="project" value="InterPro"/>
</dbReference>
<name>A1ZID2_MICM2</name>
<organism evidence="7 8">
    <name type="scientific">Microscilla marina ATCC 23134</name>
    <dbReference type="NCBI Taxonomy" id="313606"/>
    <lineage>
        <taxon>Bacteria</taxon>
        <taxon>Pseudomonadati</taxon>
        <taxon>Bacteroidota</taxon>
        <taxon>Cytophagia</taxon>
        <taxon>Cytophagales</taxon>
        <taxon>Microscillaceae</taxon>
        <taxon>Microscilla</taxon>
    </lineage>
</organism>
<dbReference type="PROSITE" id="PS00599">
    <property type="entry name" value="AA_TRANSFER_CLASS_2"/>
    <property type="match status" value="1"/>
</dbReference>
<sequence length="417" mass="46245">MDLFEKILADQGPLGAHADEWHGYFTYPKLEGEIKPWMTFQGKQVLTWSLNNYLGLANHPEVRKVDAEASAEWGMAYPMGSRMMSGNSNLHEQLEAQLSEFVKKEDTVLLNFGYQGVISIIDALIDRKDVVVYDSQSHACIIDGLRMHLGKRFVYPHNNIENLEKQLERAQKVVDETGGAILVITEGVFGMAGSLGSLQEIVALKKKHNFRLLVDDAHGFGTMGSTGAGTGEALGVQDEIDVYFSTFAKSMATIGAFVSSTKEVCRYLRYNMRSQIFAKSLPMPITIGAIKRLEMLRSQPELRENLWNVVTTLQNGLKAKGFNIGQTQSPVTPVFLKGGTNEAGHIVIDLRTNHNIFCSIVVFPVVPKDVIMLRIIPTAAHSIDDVEKTLAAFEDISKNLQAGKYNKPMPTLEEVLV</sequence>
<dbReference type="InterPro" id="IPR004839">
    <property type="entry name" value="Aminotransferase_I/II_large"/>
</dbReference>
<evidence type="ECO:0000256" key="5">
    <source>
        <dbReference type="RuleBase" id="RU003693"/>
    </source>
</evidence>
<dbReference type="AlphaFoldDB" id="A1ZID2"/>
<dbReference type="Gene3D" id="3.40.640.10">
    <property type="entry name" value="Type I PLP-dependent aspartate aminotransferase-like (Major domain)"/>
    <property type="match status" value="1"/>
</dbReference>
<dbReference type="Proteomes" id="UP000004095">
    <property type="component" value="Unassembled WGS sequence"/>
</dbReference>
<evidence type="ECO:0000313" key="8">
    <source>
        <dbReference type="Proteomes" id="UP000004095"/>
    </source>
</evidence>
<keyword evidence="7" id="KW-0436">Ligase</keyword>
<dbReference type="Pfam" id="PF00155">
    <property type="entry name" value="Aminotran_1_2"/>
    <property type="match status" value="1"/>
</dbReference>
<dbReference type="SUPFAM" id="SSF53383">
    <property type="entry name" value="PLP-dependent transferases"/>
    <property type="match status" value="1"/>
</dbReference>
<evidence type="ECO:0000313" key="7">
    <source>
        <dbReference type="EMBL" id="EAY29800.1"/>
    </source>
</evidence>
<dbReference type="Gene3D" id="3.90.1150.10">
    <property type="entry name" value="Aspartate Aminotransferase, domain 1"/>
    <property type="match status" value="1"/>
</dbReference>
<comment type="caution">
    <text evidence="7">The sequence shown here is derived from an EMBL/GenBank/DDBJ whole genome shotgun (WGS) entry which is preliminary data.</text>
</comment>
<evidence type="ECO:0000256" key="3">
    <source>
        <dbReference type="ARBA" id="ARBA00022679"/>
    </source>
</evidence>
<keyword evidence="4 5" id="KW-0663">Pyridoxal phosphate</keyword>
<protein>
    <submittedName>
        <fullName evidence="7">2-amino-3-ketobutyrate coenzyme A ligase</fullName>
    </submittedName>
</protein>
<dbReference type="PANTHER" id="PTHR13693">
    <property type="entry name" value="CLASS II AMINOTRANSFERASE/8-AMINO-7-OXONONANOATE SYNTHASE"/>
    <property type="match status" value="1"/>
</dbReference>
<dbReference type="InterPro" id="IPR015421">
    <property type="entry name" value="PyrdxlP-dep_Trfase_major"/>
</dbReference>
<evidence type="ECO:0000256" key="1">
    <source>
        <dbReference type="ARBA" id="ARBA00001933"/>
    </source>
</evidence>